<dbReference type="InterPro" id="IPR020846">
    <property type="entry name" value="MFS_dom"/>
</dbReference>
<dbReference type="EMBL" id="QSND01000003">
    <property type="protein sequence ID" value="KAA6449342.1"/>
    <property type="molecule type" value="Genomic_DNA"/>
</dbReference>
<gene>
    <name evidence="8" type="ORF">DX927_15625</name>
</gene>
<dbReference type="Proteomes" id="UP000324326">
    <property type="component" value="Unassembled WGS sequence"/>
</dbReference>
<sequence>MERIKFSIFISVFVSFLGLTVIMPVLSPLIRELNLSESHAGWIVSIGSIAMAAAGPLWGVWSDKRGRKPIMLIGLLGLFVSYALFTGIVYLGLRHLLSGGLLLGGLIAARFLIGIFIPSVPPTAQAYMADVTQNQDRSSGMSLISAANGLGLVLGPALAGAFALAGLIWPLYLGTFLPLVAFTIVLVIIPKAKPLTRDKPPKVHPFQKNVRLYLFIGLTTMIGIITIQSISGFYLQDKLMLSTNEMARSLAIGLTCSGIAMLFIQIVQMKWLKWEPNTMIMSGGFLVILSMLCLLISNSLFIYYLAFFLFGIGVGLMMPGFMTGASLAVSNEQQGAVAGLVAAVQGIAAIITPVLTTSLYELNQSIPYTLVIVVVFIALCSVAAQKYVSREKAPLS</sequence>
<feature type="transmembrane region" description="Helical" evidence="6">
    <location>
        <begin position="210"/>
        <end position="235"/>
    </location>
</feature>
<dbReference type="PROSITE" id="PS50850">
    <property type="entry name" value="MFS"/>
    <property type="match status" value="1"/>
</dbReference>
<feature type="transmembrane region" description="Helical" evidence="6">
    <location>
        <begin position="70"/>
        <end position="93"/>
    </location>
</feature>
<evidence type="ECO:0000256" key="5">
    <source>
        <dbReference type="ARBA" id="ARBA00023136"/>
    </source>
</evidence>
<feature type="transmembrane region" description="Helical" evidence="6">
    <location>
        <begin position="336"/>
        <end position="360"/>
    </location>
</feature>
<evidence type="ECO:0000259" key="7">
    <source>
        <dbReference type="PROSITE" id="PS50850"/>
    </source>
</evidence>
<feature type="transmembrane region" description="Helical" evidence="6">
    <location>
        <begin position="141"/>
        <end position="165"/>
    </location>
</feature>
<dbReference type="PANTHER" id="PTHR23546">
    <property type="entry name" value="TRANSPORT PROTEIN"/>
    <property type="match status" value="1"/>
</dbReference>
<evidence type="ECO:0000256" key="1">
    <source>
        <dbReference type="ARBA" id="ARBA00004651"/>
    </source>
</evidence>
<dbReference type="Pfam" id="PF07690">
    <property type="entry name" value="MFS_1"/>
    <property type="match status" value="1"/>
</dbReference>
<dbReference type="GO" id="GO:0022857">
    <property type="term" value="F:transmembrane transporter activity"/>
    <property type="evidence" value="ECO:0007669"/>
    <property type="project" value="InterPro"/>
</dbReference>
<reference evidence="8 9" key="1">
    <citation type="submission" date="2018-08" db="EMBL/GenBank/DDBJ databases">
        <title>Bacillus phenotypic plasticity.</title>
        <authorList>
            <person name="Hurtado E."/>
        </authorList>
    </citation>
    <scope>NUCLEOTIDE SEQUENCE [LARGE SCALE GENOMIC DNA]</scope>
    <source>
        <strain evidence="8 9">427</strain>
    </source>
</reference>
<organism evidence="8 9">
    <name type="scientific">Bacillus swezeyi</name>
    <dbReference type="NCBI Taxonomy" id="1925020"/>
    <lineage>
        <taxon>Bacteria</taxon>
        <taxon>Bacillati</taxon>
        <taxon>Bacillota</taxon>
        <taxon>Bacilli</taxon>
        <taxon>Bacillales</taxon>
        <taxon>Bacillaceae</taxon>
        <taxon>Bacillus</taxon>
    </lineage>
</organism>
<feature type="transmembrane region" description="Helical" evidence="6">
    <location>
        <begin position="303"/>
        <end position="329"/>
    </location>
</feature>
<keyword evidence="5 6" id="KW-0472">Membrane</keyword>
<feature type="transmembrane region" description="Helical" evidence="6">
    <location>
        <begin position="366"/>
        <end position="384"/>
    </location>
</feature>
<evidence type="ECO:0000256" key="3">
    <source>
        <dbReference type="ARBA" id="ARBA00022692"/>
    </source>
</evidence>
<comment type="subcellular location">
    <subcellularLocation>
        <location evidence="1">Cell membrane</location>
        <topology evidence="1">Multi-pass membrane protein</topology>
    </subcellularLocation>
</comment>
<dbReference type="SUPFAM" id="SSF103473">
    <property type="entry name" value="MFS general substrate transporter"/>
    <property type="match status" value="1"/>
</dbReference>
<keyword evidence="3 6" id="KW-0812">Transmembrane</keyword>
<dbReference type="InterPro" id="IPR011701">
    <property type="entry name" value="MFS"/>
</dbReference>
<dbReference type="InterPro" id="IPR001958">
    <property type="entry name" value="Tet-R_TetA/multi-R_MdtG-like"/>
</dbReference>
<evidence type="ECO:0000256" key="6">
    <source>
        <dbReference type="SAM" id="Phobius"/>
    </source>
</evidence>
<dbReference type="CDD" id="cd17330">
    <property type="entry name" value="MFS_SLC46_TetA_like"/>
    <property type="match status" value="1"/>
</dbReference>
<evidence type="ECO:0000256" key="2">
    <source>
        <dbReference type="ARBA" id="ARBA00022448"/>
    </source>
</evidence>
<comment type="caution">
    <text evidence="8">The sequence shown here is derived from an EMBL/GenBank/DDBJ whole genome shotgun (WGS) entry which is preliminary data.</text>
</comment>
<keyword evidence="2" id="KW-0813">Transport</keyword>
<feature type="transmembrane region" description="Helical" evidence="6">
    <location>
        <begin position="171"/>
        <end position="189"/>
    </location>
</feature>
<feature type="transmembrane region" description="Helical" evidence="6">
    <location>
        <begin position="7"/>
        <end position="27"/>
    </location>
</feature>
<feature type="domain" description="Major facilitator superfamily (MFS) profile" evidence="7">
    <location>
        <begin position="4"/>
        <end position="392"/>
    </location>
</feature>
<dbReference type="PANTHER" id="PTHR23546:SF1">
    <property type="entry name" value="MEMBRANE PROTEIN"/>
    <property type="match status" value="1"/>
</dbReference>
<feature type="transmembrane region" description="Helical" evidence="6">
    <location>
        <begin position="39"/>
        <end position="58"/>
    </location>
</feature>
<dbReference type="GO" id="GO:0005886">
    <property type="term" value="C:plasma membrane"/>
    <property type="evidence" value="ECO:0007669"/>
    <property type="project" value="UniProtKB-SubCell"/>
</dbReference>
<feature type="transmembrane region" description="Helical" evidence="6">
    <location>
        <begin position="279"/>
        <end position="297"/>
    </location>
</feature>
<dbReference type="InterPro" id="IPR036259">
    <property type="entry name" value="MFS_trans_sf"/>
</dbReference>
<protein>
    <submittedName>
        <fullName evidence="8">MFS transporter</fullName>
    </submittedName>
</protein>
<dbReference type="PRINTS" id="PR01035">
    <property type="entry name" value="TCRTETA"/>
</dbReference>
<evidence type="ECO:0000313" key="8">
    <source>
        <dbReference type="EMBL" id="KAA6449342.1"/>
    </source>
</evidence>
<evidence type="ECO:0000313" key="9">
    <source>
        <dbReference type="Proteomes" id="UP000324326"/>
    </source>
</evidence>
<keyword evidence="4 6" id="KW-1133">Transmembrane helix</keyword>
<dbReference type="Gene3D" id="1.20.1250.20">
    <property type="entry name" value="MFS general substrate transporter like domains"/>
    <property type="match status" value="1"/>
</dbReference>
<feature type="transmembrane region" description="Helical" evidence="6">
    <location>
        <begin position="99"/>
        <end position="120"/>
    </location>
</feature>
<name>A0A5M8RU19_9BACI</name>
<accession>A0A5M8RU19</accession>
<proteinExistence type="predicted"/>
<feature type="transmembrane region" description="Helical" evidence="6">
    <location>
        <begin position="247"/>
        <end position="267"/>
    </location>
</feature>
<dbReference type="AlphaFoldDB" id="A0A5M8RU19"/>
<evidence type="ECO:0000256" key="4">
    <source>
        <dbReference type="ARBA" id="ARBA00022989"/>
    </source>
</evidence>